<dbReference type="Gene3D" id="1.20.5.170">
    <property type="match status" value="1"/>
</dbReference>
<feature type="compositionally biased region" description="Low complexity" evidence="9">
    <location>
        <begin position="146"/>
        <end position="155"/>
    </location>
</feature>
<dbReference type="InterPro" id="IPR046347">
    <property type="entry name" value="bZIP_sf"/>
</dbReference>
<dbReference type="AlphaFoldDB" id="A0AAD9I2P0"/>
<dbReference type="PROSITE" id="PS00036">
    <property type="entry name" value="BZIP_BASIC"/>
    <property type="match status" value="1"/>
</dbReference>
<feature type="region of interest" description="Disordered" evidence="9">
    <location>
        <begin position="1"/>
        <end position="99"/>
    </location>
</feature>
<keyword evidence="4" id="KW-0805">Transcription regulation</keyword>
<feature type="region of interest" description="Disordered" evidence="9">
    <location>
        <begin position="136"/>
        <end position="173"/>
    </location>
</feature>
<evidence type="ECO:0000256" key="2">
    <source>
        <dbReference type="ARBA" id="ARBA00004123"/>
    </source>
</evidence>
<evidence type="ECO:0000256" key="6">
    <source>
        <dbReference type="ARBA" id="ARBA00023163"/>
    </source>
</evidence>
<evidence type="ECO:0000256" key="5">
    <source>
        <dbReference type="ARBA" id="ARBA00023125"/>
    </source>
</evidence>
<dbReference type="EMBL" id="JAQQPM010000003">
    <property type="protein sequence ID" value="KAK2069519.1"/>
    <property type="molecule type" value="Genomic_DNA"/>
</dbReference>
<name>A0AAD9I2P0_9PEZI</name>
<evidence type="ECO:0000313" key="12">
    <source>
        <dbReference type="Proteomes" id="UP001217918"/>
    </source>
</evidence>
<evidence type="ECO:0000256" key="8">
    <source>
        <dbReference type="ARBA" id="ARBA00044067"/>
    </source>
</evidence>
<dbReference type="SUPFAM" id="SSF57959">
    <property type="entry name" value="Leucine zipper domain"/>
    <property type="match status" value="1"/>
</dbReference>
<dbReference type="Pfam" id="PF07716">
    <property type="entry name" value="bZIP_2"/>
    <property type="match status" value="1"/>
</dbReference>
<proteinExistence type="inferred from homology"/>
<evidence type="ECO:0000256" key="3">
    <source>
        <dbReference type="ARBA" id="ARBA00007163"/>
    </source>
</evidence>
<protein>
    <recommendedName>
        <fullName evidence="8">Putative transcription factor kapC</fullName>
    </recommendedName>
</protein>
<dbReference type="InterPro" id="IPR004827">
    <property type="entry name" value="bZIP"/>
</dbReference>
<gene>
    <name evidence="11" type="ORF">P8C59_004094</name>
</gene>
<dbReference type="GO" id="GO:0090575">
    <property type="term" value="C:RNA polymerase II transcription regulator complex"/>
    <property type="evidence" value="ECO:0007669"/>
    <property type="project" value="TreeGrafter"/>
</dbReference>
<keyword evidence="5" id="KW-0238">DNA-binding</keyword>
<evidence type="ECO:0000256" key="9">
    <source>
        <dbReference type="SAM" id="MobiDB-lite"/>
    </source>
</evidence>
<keyword evidence="6" id="KW-0804">Transcription</keyword>
<comment type="subcellular location">
    <subcellularLocation>
        <location evidence="2">Nucleus</location>
    </subcellularLocation>
</comment>
<evidence type="ECO:0000313" key="11">
    <source>
        <dbReference type="EMBL" id="KAK2069519.1"/>
    </source>
</evidence>
<comment type="caution">
    <text evidence="11">The sequence shown here is derived from an EMBL/GenBank/DDBJ whole genome shotgun (WGS) entry which is preliminary data.</text>
</comment>
<reference evidence="11" key="1">
    <citation type="journal article" date="2023" name="Mol. Plant Microbe Interact.">
        <title>Elucidating the Obligate Nature and Biological Capacity of an Invasive Fungal Corn Pathogen.</title>
        <authorList>
            <person name="MacCready J.S."/>
            <person name="Roggenkamp E.M."/>
            <person name="Gdanetz K."/>
            <person name="Chilvers M.I."/>
        </authorList>
    </citation>
    <scope>NUCLEOTIDE SEQUENCE</scope>
    <source>
        <strain evidence="11">PM02</strain>
    </source>
</reference>
<sequence>MPTPSHSHLNTDSTSDSQSLLNFPYMPAHVPELSTLTNMYPSPEADEDARQQQSFPEQEEKAAPKRKRENRYKDAPPSVLVRRRAQNRASQRAYRERKDKRIKDLEQMLSEAKQRNDILSQAYTALHAEFIVQPKARAGHHDDRQQQQQQQQQQQATAGYPQPSPVVAFPHPHHAGLPLAAGTGAADLLDMDLFVYPDLSVPGLGYAYDLKAPFTTSLGIVIRALEMHISIQHVQRSANKTKCLAVLLFPRLLCQNGGGGGAFRCAPGIRMAWRSGKMPTTTRRCRENERSPIDIDAADGPMLCRSVLVTAKAAWTQPYHGPARARAAEAATAEGARIAGSSAAAEQAPGAGSMPWDAFRCVCARDWPRLPYQVLLDSRRLVDLMGVVANMVTGELEAAKQEERGVRGGRGVEVGVREAVEPNDDERHKYVAAARTAANPSKTPHTMQYRGV</sequence>
<dbReference type="GO" id="GO:0001228">
    <property type="term" value="F:DNA-binding transcription activator activity, RNA polymerase II-specific"/>
    <property type="evidence" value="ECO:0007669"/>
    <property type="project" value="TreeGrafter"/>
</dbReference>
<dbReference type="GO" id="GO:0000976">
    <property type="term" value="F:transcription cis-regulatory region binding"/>
    <property type="evidence" value="ECO:0007669"/>
    <property type="project" value="InterPro"/>
</dbReference>
<evidence type="ECO:0000256" key="1">
    <source>
        <dbReference type="ARBA" id="ARBA00004049"/>
    </source>
</evidence>
<evidence type="ECO:0000256" key="4">
    <source>
        <dbReference type="ARBA" id="ARBA00023015"/>
    </source>
</evidence>
<feature type="compositionally biased region" description="Polar residues" evidence="9">
    <location>
        <begin position="1"/>
        <end position="21"/>
    </location>
</feature>
<evidence type="ECO:0000256" key="7">
    <source>
        <dbReference type="ARBA" id="ARBA00023242"/>
    </source>
</evidence>
<evidence type="ECO:0000259" key="10">
    <source>
        <dbReference type="PROSITE" id="PS00036"/>
    </source>
</evidence>
<feature type="domain" description="BZIP" evidence="10">
    <location>
        <begin position="82"/>
        <end position="97"/>
    </location>
</feature>
<dbReference type="PANTHER" id="PTHR40621:SF11">
    <property type="entry name" value="TRANSCRIPTION FACTOR KAPC-RELATED"/>
    <property type="match status" value="1"/>
</dbReference>
<dbReference type="PANTHER" id="PTHR40621">
    <property type="entry name" value="TRANSCRIPTION FACTOR KAPC-RELATED"/>
    <property type="match status" value="1"/>
</dbReference>
<comment type="similarity">
    <text evidence="3">Belongs to the bZIP family.</text>
</comment>
<dbReference type="Proteomes" id="UP001217918">
    <property type="component" value="Unassembled WGS sequence"/>
</dbReference>
<dbReference type="SMART" id="SM00338">
    <property type="entry name" value="BRLZ"/>
    <property type="match status" value="1"/>
</dbReference>
<keyword evidence="12" id="KW-1185">Reference proteome</keyword>
<dbReference type="CDD" id="cd14688">
    <property type="entry name" value="bZIP_YAP"/>
    <property type="match status" value="1"/>
</dbReference>
<organism evidence="11 12">
    <name type="scientific">Phyllachora maydis</name>
    <dbReference type="NCBI Taxonomy" id="1825666"/>
    <lineage>
        <taxon>Eukaryota</taxon>
        <taxon>Fungi</taxon>
        <taxon>Dikarya</taxon>
        <taxon>Ascomycota</taxon>
        <taxon>Pezizomycotina</taxon>
        <taxon>Sordariomycetes</taxon>
        <taxon>Sordariomycetidae</taxon>
        <taxon>Phyllachorales</taxon>
        <taxon>Phyllachoraceae</taxon>
        <taxon>Phyllachora</taxon>
    </lineage>
</organism>
<keyword evidence="7" id="KW-0539">Nucleus</keyword>
<comment type="function">
    <text evidence="1">Putative transcription factor.</text>
</comment>
<dbReference type="InterPro" id="IPR050936">
    <property type="entry name" value="AP-1-like"/>
</dbReference>
<accession>A0AAD9I2P0</accession>